<dbReference type="AlphaFoldDB" id="A0A0C1ZE72"/>
<feature type="domain" description="WYL" evidence="1">
    <location>
        <begin position="162"/>
        <end position="229"/>
    </location>
</feature>
<organism evidence="2 3">
    <name type="scientific">Vibrio owensii CAIM 1854 = LMG 25443</name>
    <dbReference type="NCBI Taxonomy" id="1229493"/>
    <lineage>
        <taxon>Bacteria</taxon>
        <taxon>Pseudomonadati</taxon>
        <taxon>Pseudomonadota</taxon>
        <taxon>Gammaproteobacteria</taxon>
        <taxon>Vibrionales</taxon>
        <taxon>Vibrionaceae</taxon>
        <taxon>Vibrio</taxon>
    </lineage>
</organism>
<dbReference type="Proteomes" id="UP000031586">
    <property type="component" value="Unassembled WGS sequence"/>
</dbReference>
<dbReference type="EMBL" id="JPRD01000008">
    <property type="protein sequence ID" value="KIF54344.1"/>
    <property type="molecule type" value="Genomic_DNA"/>
</dbReference>
<dbReference type="RefSeq" id="WP_020197529.1">
    <property type="nucleotide sequence ID" value="NZ_BAOH01000121.1"/>
</dbReference>
<protein>
    <recommendedName>
        <fullName evidence="1">WYL domain-containing protein</fullName>
    </recommendedName>
</protein>
<accession>A0A0C1ZE72</accession>
<name>A0A0C1ZE72_9VIBR</name>
<dbReference type="PATRIC" id="fig|1229493.5.peg.5864"/>
<proteinExistence type="predicted"/>
<evidence type="ECO:0000313" key="2">
    <source>
        <dbReference type="EMBL" id="KIF54344.1"/>
    </source>
</evidence>
<sequence>MPNRTNLVELTMTQPNQTQYHLELILAIYNLIPYNKKITAKQIQAQLSPLGLERSLRTIQRNLSAICAMFPDIMIDDRDKPFGYQKAETLALSTTAHEAVLLYWLIESTKHQLPNSLTPLLDNFLSGIAPENIKDIQSHWSSKVHVTDTAMSGEPLYINVGVFQIVCLATLQQRLISLKINDGDHHLHLANVQPVGLVLHHGNAYLVWRKHAHTKLNTLALSSIHEATMSSFRFDLQTDATLLSLDVQQLFDVTDIHVELNTIPPSYTHYGEIE</sequence>
<gene>
    <name evidence="2" type="ORF">H735_04675</name>
</gene>
<dbReference type="Pfam" id="PF13280">
    <property type="entry name" value="WYL"/>
    <property type="match status" value="1"/>
</dbReference>
<reference evidence="2 3" key="1">
    <citation type="submission" date="2014-07" db="EMBL/GenBank/DDBJ databases">
        <title>Unique and conserved regions in Vibrio harveyi and related species in comparison with the shrimp pathogen Vibrio harveyi CAIM 1792.</title>
        <authorList>
            <person name="Espinoza-Valles I."/>
            <person name="Vora G."/>
            <person name="Leekitcharoenphon P."/>
            <person name="Ussery D."/>
            <person name="Hoj L."/>
            <person name="Gomez-Gil B."/>
        </authorList>
    </citation>
    <scope>NUCLEOTIDE SEQUENCE [LARGE SCALE GENOMIC DNA]</scope>
    <source>
        <strain evidence="3">CAIM 1854 / LMG 25443</strain>
    </source>
</reference>
<evidence type="ECO:0000313" key="3">
    <source>
        <dbReference type="Proteomes" id="UP000031586"/>
    </source>
</evidence>
<dbReference type="InterPro" id="IPR026881">
    <property type="entry name" value="WYL_dom"/>
</dbReference>
<evidence type="ECO:0000259" key="1">
    <source>
        <dbReference type="Pfam" id="PF13280"/>
    </source>
</evidence>
<comment type="caution">
    <text evidence="2">The sequence shown here is derived from an EMBL/GenBank/DDBJ whole genome shotgun (WGS) entry which is preliminary data.</text>
</comment>